<feature type="region of interest" description="Disordered" evidence="4">
    <location>
        <begin position="214"/>
        <end position="236"/>
    </location>
</feature>
<organism evidence="6 7">
    <name type="scientific">Serinicoccus chungangensis</name>
    <dbReference type="NCBI Taxonomy" id="767452"/>
    <lineage>
        <taxon>Bacteria</taxon>
        <taxon>Bacillati</taxon>
        <taxon>Actinomycetota</taxon>
        <taxon>Actinomycetes</taxon>
        <taxon>Micrococcales</taxon>
        <taxon>Ornithinimicrobiaceae</taxon>
        <taxon>Serinicoccus</taxon>
    </lineage>
</organism>
<reference evidence="6 7" key="1">
    <citation type="submission" date="2015-12" db="EMBL/GenBank/DDBJ databases">
        <title>Serinicoccus chungangenesis strain CD08_5 genome sequencing and assembly.</title>
        <authorList>
            <person name="Chander A.M."/>
            <person name="Kaur G."/>
            <person name="Nair G.R."/>
            <person name="Dhawan D.K."/>
            <person name="Kochhar R.K."/>
            <person name="Mayilraj S."/>
            <person name="Bhadada S.K."/>
        </authorList>
    </citation>
    <scope>NUCLEOTIDE SEQUENCE [LARGE SCALE GENOMIC DNA]</scope>
    <source>
        <strain evidence="6 7">CD08_5</strain>
    </source>
</reference>
<dbReference type="SMART" id="SM00345">
    <property type="entry name" value="HTH_GNTR"/>
    <property type="match status" value="1"/>
</dbReference>
<keyword evidence="1" id="KW-0805">Transcription regulation</keyword>
<dbReference type="Gene3D" id="1.20.120.530">
    <property type="entry name" value="GntR ligand-binding domain-like"/>
    <property type="match status" value="1"/>
</dbReference>
<dbReference type="SUPFAM" id="SSF48008">
    <property type="entry name" value="GntR ligand-binding domain-like"/>
    <property type="match status" value="1"/>
</dbReference>
<gene>
    <name evidence="6" type="ORF">AVL62_01060</name>
</gene>
<comment type="caution">
    <text evidence="6">The sequence shown here is derived from an EMBL/GenBank/DDBJ whole genome shotgun (WGS) entry which is preliminary data.</text>
</comment>
<dbReference type="RefSeq" id="WP_058891428.1">
    <property type="nucleotide sequence ID" value="NZ_LQBL01000028.1"/>
</dbReference>
<protein>
    <recommendedName>
        <fullName evidence="5">HTH gntR-type domain-containing protein</fullName>
    </recommendedName>
</protein>
<dbReference type="PROSITE" id="PS50949">
    <property type="entry name" value="HTH_GNTR"/>
    <property type="match status" value="1"/>
</dbReference>
<evidence type="ECO:0000256" key="1">
    <source>
        <dbReference type="ARBA" id="ARBA00023015"/>
    </source>
</evidence>
<feature type="domain" description="HTH gntR-type" evidence="5">
    <location>
        <begin position="13"/>
        <end position="80"/>
    </location>
</feature>
<dbReference type="OrthoDB" id="8680240at2"/>
<evidence type="ECO:0000256" key="4">
    <source>
        <dbReference type="SAM" id="MobiDB-lite"/>
    </source>
</evidence>
<dbReference type="InterPro" id="IPR036388">
    <property type="entry name" value="WH-like_DNA-bd_sf"/>
</dbReference>
<dbReference type="CDD" id="cd07377">
    <property type="entry name" value="WHTH_GntR"/>
    <property type="match status" value="1"/>
</dbReference>
<dbReference type="AlphaFoldDB" id="A0A0W8I5D3"/>
<accession>A0A0W8I5D3</accession>
<dbReference type="InterPro" id="IPR008920">
    <property type="entry name" value="TF_FadR/GntR_C"/>
</dbReference>
<proteinExistence type="predicted"/>
<evidence type="ECO:0000259" key="5">
    <source>
        <dbReference type="PROSITE" id="PS50949"/>
    </source>
</evidence>
<dbReference type="Gene3D" id="1.10.10.10">
    <property type="entry name" value="Winged helix-like DNA-binding domain superfamily/Winged helix DNA-binding domain"/>
    <property type="match status" value="1"/>
</dbReference>
<dbReference type="Pfam" id="PF07729">
    <property type="entry name" value="FCD"/>
    <property type="match status" value="1"/>
</dbReference>
<dbReference type="EMBL" id="LQBL01000028">
    <property type="protein sequence ID" value="KUG53420.1"/>
    <property type="molecule type" value="Genomic_DNA"/>
</dbReference>
<dbReference type="PRINTS" id="PR00035">
    <property type="entry name" value="HTHGNTR"/>
</dbReference>
<name>A0A0W8I5D3_9MICO</name>
<dbReference type="GO" id="GO:0003700">
    <property type="term" value="F:DNA-binding transcription factor activity"/>
    <property type="evidence" value="ECO:0007669"/>
    <property type="project" value="InterPro"/>
</dbReference>
<evidence type="ECO:0000256" key="2">
    <source>
        <dbReference type="ARBA" id="ARBA00023125"/>
    </source>
</evidence>
<evidence type="ECO:0000313" key="7">
    <source>
        <dbReference type="Proteomes" id="UP000054837"/>
    </source>
</evidence>
<evidence type="ECO:0000313" key="6">
    <source>
        <dbReference type="EMBL" id="KUG53420.1"/>
    </source>
</evidence>
<dbReference type="PANTHER" id="PTHR43537">
    <property type="entry name" value="TRANSCRIPTIONAL REGULATOR, GNTR FAMILY"/>
    <property type="match status" value="1"/>
</dbReference>
<dbReference type="PANTHER" id="PTHR43537:SF24">
    <property type="entry name" value="GLUCONATE OPERON TRANSCRIPTIONAL REPRESSOR"/>
    <property type="match status" value="1"/>
</dbReference>
<dbReference type="SMART" id="SM00895">
    <property type="entry name" value="FCD"/>
    <property type="match status" value="1"/>
</dbReference>
<dbReference type="STRING" id="767452.AVL62_01060"/>
<dbReference type="Pfam" id="PF00392">
    <property type="entry name" value="GntR"/>
    <property type="match status" value="1"/>
</dbReference>
<sequence length="236" mass="25257">MTAEPDAGRPSRADSSERAYAALFARISDGQIRAGDRLFEQSLAQDLGVSRTPVRDALKRLAAEGLVDIEPHRGAQVVSLTPEDVAALYAMRAEFEPVAARLAVPTMTDDDVAHLGDLAGQMEQIVADGDDAGGLTALNNAFHAVFVDGAGNRHLSIALQALFRPAVVTRTFRTYDRRALERSLQHHAELVEAAGARDGEWAEAVMRAHILSARHATAPHPREGQGGRGTADPASR</sequence>
<keyword evidence="7" id="KW-1185">Reference proteome</keyword>
<dbReference type="SUPFAM" id="SSF46785">
    <property type="entry name" value="Winged helix' DNA-binding domain"/>
    <property type="match status" value="1"/>
</dbReference>
<evidence type="ECO:0000256" key="3">
    <source>
        <dbReference type="ARBA" id="ARBA00023163"/>
    </source>
</evidence>
<dbReference type="Proteomes" id="UP000054837">
    <property type="component" value="Unassembled WGS sequence"/>
</dbReference>
<dbReference type="InterPro" id="IPR011711">
    <property type="entry name" value="GntR_C"/>
</dbReference>
<dbReference type="GO" id="GO:0003677">
    <property type="term" value="F:DNA binding"/>
    <property type="evidence" value="ECO:0007669"/>
    <property type="project" value="UniProtKB-KW"/>
</dbReference>
<dbReference type="InterPro" id="IPR000524">
    <property type="entry name" value="Tscrpt_reg_HTH_GntR"/>
</dbReference>
<keyword evidence="3" id="KW-0804">Transcription</keyword>
<keyword evidence="2" id="KW-0238">DNA-binding</keyword>
<dbReference type="InterPro" id="IPR036390">
    <property type="entry name" value="WH_DNA-bd_sf"/>
</dbReference>